<accession>A0A7Z0E5L6</accession>
<dbReference type="InterPro" id="IPR009794">
    <property type="entry name" value="ASRT"/>
</dbReference>
<dbReference type="EMBL" id="JACCFQ010000001">
    <property type="protein sequence ID" value="NYJ15480.1"/>
    <property type="molecule type" value="Genomic_DNA"/>
</dbReference>
<gene>
    <name evidence="1" type="ORF">HNR11_000014</name>
</gene>
<dbReference type="SUPFAM" id="SSF89232">
    <property type="entry name" value="Hypothetical protein TM1070"/>
    <property type="match status" value="1"/>
</dbReference>
<dbReference type="PIRSF" id="PIRSF008711">
    <property type="entry name" value="UCP008711"/>
    <property type="match status" value="1"/>
</dbReference>
<dbReference type="Gene3D" id="2.60.290.11">
    <property type="entry name" value="TM1070-like"/>
    <property type="match status" value="1"/>
</dbReference>
<organism evidence="1 2">
    <name type="scientific">Nesterenkonia sandarakina</name>
    <dbReference type="NCBI Taxonomy" id="272918"/>
    <lineage>
        <taxon>Bacteria</taxon>
        <taxon>Bacillati</taxon>
        <taxon>Actinomycetota</taxon>
        <taxon>Actinomycetes</taxon>
        <taxon>Micrococcales</taxon>
        <taxon>Micrococcaceae</taxon>
        <taxon>Nesterenkonia</taxon>
    </lineage>
</organism>
<protein>
    <recommendedName>
        <fullName evidence="3">Sensory rhodopsin transducer</fullName>
    </recommendedName>
</protein>
<comment type="caution">
    <text evidence="1">The sequence shown here is derived from an EMBL/GenBank/DDBJ whole genome shotgun (WGS) entry which is preliminary data.</text>
</comment>
<dbReference type="Pfam" id="PF07100">
    <property type="entry name" value="ASRT"/>
    <property type="match status" value="1"/>
</dbReference>
<name>A0A7Z0E5L6_9MICC</name>
<evidence type="ECO:0000313" key="2">
    <source>
        <dbReference type="Proteomes" id="UP000560069"/>
    </source>
</evidence>
<dbReference type="Proteomes" id="UP000560069">
    <property type="component" value="Unassembled WGS sequence"/>
</dbReference>
<evidence type="ECO:0008006" key="3">
    <source>
        <dbReference type="Google" id="ProtNLM"/>
    </source>
</evidence>
<dbReference type="AlphaFoldDB" id="A0A7Z0E5L6"/>
<dbReference type="RefSeq" id="WP_179440571.1">
    <property type="nucleotide sequence ID" value="NZ_BAAALK010000009.1"/>
</dbReference>
<reference evidence="1 2" key="1">
    <citation type="submission" date="2020-07" db="EMBL/GenBank/DDBJ databases">
        <title>Sequencing the genomes of 1000 actinobacteria strains.</title>
        <authorList>
            <person name="Klenk H.-P."/>
        </authorList>
    </citation>
    <scope>NUCLEOTIDE SEQUENCE [LARGE SCALE GENOMIC DNA]</scope>
    <source>
        <strain evidence="1 2">DSM 15664</strain>
    </source>
</reference>
<proteinExistence type="predicted"/>
<dbReference type="InterPro" id="IPR036698">
    <property type="entry name" value="TM1070-like_sf"/>
</dbReference>
<evidence type="ECO:0000313" key="1">
    <source>
        <dbReference type="EMBL" id="NYJ15480.1"/>
    </source>
</evidence>
<keyword evidence="2" id="KW-1185">Reference proteome</keyword>
<sequence length="128" mass="13714">MGEQKTMGRTSWAFAAGFMPDGSTGHEPEFTSRDELCLLNTGSETVCAEVTVFHVEDDPVGPYLIEVPASRVRHVRINDLIDPQAIPLGVAYGITVESDAALVIQLRHVDTRQAELGVAISSGFSGEG</sequence>